<dbReference type="PANTHER" id="PTHR31339">
    <property type="entry name" value="PECTIN LYASE-RELATED"/>
    <property type="match status" value="1"/>
</dbReference>
<protein>
    <recommendedName>
        <fullName evidence="7">Glycoside hydrolase family 28 protein</fullName>
    </recommendedName>
</protein>
<evidence type="ECO:0000313" key="6">
    <source>
        <dbReference type="Proteomes" id="UP000475582"/>
    </source>
</evidence>
<name>A0A6L6PIY2_9BURK</name>
<evidence type="ECO:0000256" key="3">
    <source>
        <dbReference type="ARBA" id="ARBA00023295"/>
    </source>
</evidence>
<dbReference type="PANTHER" id="PTHR31339:SF9">
    <property type="entry name" value="PLASMIN AND FIBRONECTIN-BINDING PROTEIN A"/>
    <property type="match status" value="1"/>
</dbReference>
<dbReference type="GO" id="GO:0005975">
    <property type="term" value="P:carbohydrate metabolic process"/>
    <property type="evidence" value="ECO:0007669"/>
    <property type="project" value="InterPro"/>
</dbReference>
<sequence>MNGHHLQRRRLTLALGAGLLAGWNVPATGRAIAASADPASANAAGGAGAAAAGDAGACTAGVAWADVLRRELDAMAQQLTQTLKPWPVPARVFTPEQHGLADDTSGLATAAIQRAVDACAAAGGGTVRLSKGDYLSGTIVLRSGVMLEVAAGARLLASTNLQDYPEHRARRPTVQDSNMGMNQSLIFAEGCERIGIGGKGLIDGRGTKDNFPGEETVGATPGRPFIIRIIDCKQVVIRDIHLKDSPCWMQNYLNCDDLLIDGIHVENQANHNNDGLDIDSCRRVIVRNSFINAQDDAMCFKGAGQRLAENILIENCEFYSTCNALKFGTDSQGDFRNVLVRNVTLGGPSSTMRAINRRKADGGISWEIVDGGTLERVLVHDARIVRAESPLFLRLGDRGRVRPEQQRPGPGMLRHIVYDRISGGDNGMRGSFFTGIPEADIEHVLLRDVSLTMAAATAPAAVAVDVPEAHAEYPDPHMFSTVMPAYGLWARHIKHLTLQRVRFRVNGKDARPEILADACHQ</sequence>
<dbReference type="GO" id="GO:0004650">
    <property type="term" value="F:polygalacturonase activity"/>
    <property type="evidence" value="ECO:0007669"/>
    <property type="project" value="InterPro"/>
</dbReference>
<evidence type="ECO:0000256" key="4">
    <source>
        <dbReference type="RuleBase" id="RU361169"/>
    </source>
</evidence>
<dbReference type="Pfam" id="PF00295">
    <property type="entry name" value="Glyco_hydro_28"/>
    <property type="match status" value="1"/>
</dbReference>
<keyword evidence="6" id="KW-1185">Reference proteome</keyword>
<keyword evidence="3 4" id="KW-0326">Glycosidase</keyword>
<dbReference type="Proteomes" id="UP000475582">
    <property type="component" value="Unassembled WGS sequence"/>
</dbReference>
<dbReference type="InterPro" id="IPR000743">
    <property type="entry name" value="Glyco_hydro_28"/>
</dbReference>
<dbReference type="InterPro" id="IPR011050">
    <property type="entry name" value="Pectin_lyase_fold/virulence"/>
</dbReference>
<dbReference type="RefSeq" id="WP_155464536.1">
    <property type="nucleotide sequence ID" value="NZ_WNKY01000015.1"/>
</dbReference>
<dbReference type="SUPFAM" id="SSF51126">
    <property type="entry name" value="Pectin lyase-like"/>
    <property type="match status" value="1"/>
</dbReference>
<evidence type="ECO:0000256" key="1">
    <source>
        <dbReference type="ARBA" id="ARBA00008834"/>
    </source>
</evidence>
<keyword evidence="2 4" id="KW-0378">Hydrolase</keyword>
<evidence type="ECO:0000313" key="5">
    <source>
        <dbReference type="EMBL" id="MTV38963.1"/>
    </source>
</evidence>
<dbReference type="EMBL" id="WNKY01000015">
    <property type="protein sequence ID" value="MTV38963.1"/>
    <property type="molecule type" value="Genomic_DNA"/>
</dbReference>
<comment type="similarity">
    <text evidence="1 4">Belongs to the glycosyl hydrolase 28 family.</text>
</comment>
<dbReference type="InterPro" id="IPR012334">
    <property type="entry name" value="Pectin_lyas_fold"/>
</dbReference>
<gene>
    <name evidence="5" type="ORF">GM676_15405</name>
</gene>
<accession>A0A6L6PIY2</accession>
<dbReference type="InterPro" id="IPR051801">
    <property type="entry name" value="GH28_Enzymes"/>
</dbReference>
<comment type="caution">
    <text evidence="5">The sequence shown here is derived from an EMBL/GenBank/DDBJ whole genome shotgun (WGS) entry which is preliminary data.</text>
</comment>
<evidence type="ECO:0000256" key="2">
    <source>
        <dbReference type="ARBA" id="ARBA00022801"/>
    </source>
</evidence>
<dbReference type="Gene3D" id="2.160.20.10">
    <property type="entry name" value="Single-stranded right-handed beta-helix, Pectin lyase-like"/>
    <property type="match status" value="1"/>
</dbReference>
<proteinExistence type="inferred from homology"/>
<reference evidence="5 6" key="1">
    <citation type="submission" date="2019-11" db="EMBL/GenBank/DDBJ databases">
        <title>Type strains purchased from KCTC, JCM and DSMZ.</title>
        <authorList>
            <person name="Lu H."/>
        </authorList>
    </citation>
    <scope>NUCLEOTIDE SEQUENCE [LARGE SCALE GENOMIC DNA]</scope>
    <source>
        <strain evidence="5 6">KCTC 22382</strain>
    </source>
</reference>
<dbReference type="AlphaFoldDB" id="A0A6L6PIY2"/>
<organism evidence="5 6">
    <name type="scientific">Duganella radicis</name>
    <dbReference type="NCBI Taxonomy" id="551988"/>
    <lineage>
        <taxon>Bacteria</taxon>
        <taxon>Pseudomonadati</taxon>
        <taxon>Pseudomonadota</taxon>
        <taxon>Betaproteobacteria</taxon>
        <taxon>Burkholderiales</taxon>
        <taxon>Oxalobacteraceae</taxon>
        <taxon>Telluria group</taxon>
        <taxon>Duganella</taxon>
    </lineage>
</organism>
<dbReference type="OrthoDB" id="9795222at2"/>
<evidence type="ECO:0008006" key="7">
    <source>
        <dbReference type="Google" id="ProtNLM"/>
    </source>
</evidence>